<name>A0A2H0LXV1_9BACT</name>
<protein>
    <recommendedName>
        <fullName evidence="11">Tyrosine kinase G-rich domain-containing protein</fullName>
    </recommendedName>
</protein>
<keyword evidence="3 6" id="KW-0812">Transmembrane</keyword>
<comment type="caution">
    <text evidence="9">The sequence shown here is derived from an EMBL/GenBank/DDBJ whole genome shotgun (WGS) entry which is preliminary data.</text>
</comment>
<dbReference type="InterPro" id="IPR032807">
    <property type="entry name" value="GNVR"/>
</dbReference>
<feature type="transmembrane region" description="Helical" evidence="6">
    <location>
        <begin position="343"/>
        <end position="364"/>
    </location>
</feature>
<keyword evidence="4 6" id="KW-1133">Transmembrane helix</keyword>
<feature type="domain" description="Tyrosine-protein kinase G-rich" evidence="8">
    <location>
        <begin position="289"/>
        <end position="363"/>
    </location>
</feature>
<keyword evidence="5 6" id="KW-0472">Membrane</keyword>
<dbReference type="InterPro" id="IPR050445">
    <property type="entry name" value="Bact_polysacc_biosynth/exp"/>
</dbReference>
<keyword evidence="2" id="KW-1003">Cell membrane</keyword>
<dbReference type="Pfam" id="PF02706">
    <property type="entry name" value="Wzz"/>
    <property type="match status" value="1"/>
</dbReference>
<evidence type="ECO:0000256" key="4">
    <source>
        <dbReference type="ARBA" id="ARBA00022989"/>
    </source>
</evidence>
<evidence type="ECO:0000259" key="7">
    <source>
        <dbReference type="Pfam" id="PF02706"/>
    </source>
</evidence>
<evidence type="ECO:0000259" key="8">
    <source>
        <dbReference type="Pfam" id="PF13807"/>
    </source>
</evidence>
<feature type="transmembrane region" description="Helical" evidence="6">
    <location>
        <begin position="24"/>
        <end position="44"/>
    </location>
</feature>
<feature type="domain" description="Polysaccharide chain length determinant N-terminal" evidence="7">
    <location>
        <begin position="14"/>
        <end position="98"/>
    </location>
</feature>
<dbReference type="InterPro" id="IPR003856">
    <property type="entry name" value="LPS_length_determ_N"/>
</dbReference>
<dbReference type="AlphaFoldDB" id="A0A2H0LXV1"/>
<accession>A0A2H0LXV1</accession>
<evidence type="ECO:0000256" key="2">
    <source>
        <dbReference type="ARBA" id="ARBA00022475"/>
    </source>
</evidence>
<sequence>MENSETVKNLMPIDYLKILFRRKWLLIAAVYIGLIGGIIASYLLPKSYESYTVILVEEGKIINPIISSLAVSTTMTQRMQTIQEQMLSWNSLTQLVKQLKLDANAKSQYEYEQLILSIRRNIRVHLGGKNVIKISFADKDPAKAQAIVKTITEIFINQNITMQNQETDDAINFINDQLQVYRKKIKEGEISAMKQELDKLLIDATEKHPVVQDLKLKIAQAEEELASGNFDLNETDTATGPKGKKLKEELITLRDSIDLDNLNADIHSAGTVNDAMYKMLLVDKIDNVLKQDAKIDESIYNKLLERLETAKITKRLDASVQGTRYTVLDPPRLPIKPTKPNKILVIFMGIFLGAACGLGAIFFMEFTDTSFIGIDEAKTHLTLPVLGGISRITTIEDITKEKNTLKKRVALLLIGGIALVIAIVIYSAINK</sequence>
<reference evidence="9 10" key="1">
    <citation type="submission" date="2017-09" db="EMBL/GenBank/DDBJ databases">
        <title>Depth-based differentiation of microbial function through sediment-hosted aquifers and enrichment of novel symbionts in the deep terrestrial subsurface.</title>
        <authorList>
            <person name="Probst A.J."/>
            <person name="Ladd B."/>
            <person name="Jarett J.K."/>
            <person name="Geller-Mcgrath D.E."/>
            <person name="Sieber C.M."/>
            <person name="Emerson J.B."/>
            <person name="Anantharaman K."/>
            <person name="Thomas B.C."/>
            <person name="Malmstrom R."/>
            <person name="Stieglmeier M."/>
            <person name="Klingl A."/>
            <person name="Woyke T."/>
            <person name="Ryan C.M."/>
            <person name="Banfield J.F."/>
        </authorList>
    </citation>
    <scope>NUCLEOTIDE SEQUENCE [LARGE SCALE GENOMIC DNA]</scope>
    <source>
        <strain evidence="9">CG11_big_fil_rev_8_21_14_0_20_42_13</strain>
    </source>
</reference>
<feature type="transmembrane region" description="Helical" evidence="6">
    <location>
        <begin position="409"/>
        <end position="429"/>
    </location>
</feature>
<evidence type="ECO:0000313" key="10">
    <source>
        <dbReference type="Proteomes" id="UP000229641"/>
    </source>
</evidence>
<evidence type="ECO:0000256" key="5">
    <source>
        <dbReference type="ARBA" id="ARBA00023136"/>
    </source>
</evidence>
<dbReference type="GO" id="GO:0004713">
    <property type="term" value="F:protein tyrosine kinase activity"/>
    <property type="evidence" value="ECO:0007669"/>
    <property type="project" value="TreeGrafter"/>
</dbReference>
<dbReference type="PANTHER" id="PTHR32309">
    <property type="entry name" value="TYROSINE-PROTEIN KINASE"/>
    <property type="match status" value="1"/>
</dbReference>
<dbReference type="Pfam" id="PF13807">
    <property type="entry name" value="GNVR"/>
    <property type="match status" value="1"/>
</dbReference>
<evidence type="ECO:0000256" key="3">
    <source>
        <dbReference type="ARBA" id="ARBA00022692"/>
    </source>
</evidence>
<gene>
    <name evidence="9" type="ORF">COV72_04295</name>
</gene>
<dbReference type="PANTHER" id="PTHR32309:SF13">
    <property type="entry name" value="FERRIC ENTEROBACTIN TRANSPORT PROTEIN FEPE"/>
    <property type="match status" value="1"/>
</dbReference>
<dbReference type="GO" id="GO:0005886">
    <property type="term" value="C:plasma membrane"/>
    <property type="evidence" value="ECO:0007669"/>
    <property type="project" value="UniProtKB-SubCell"/>
</dbReference>
<proteinExistence type="predicted"/>
<evidence type="ECO:0000256" key="6">
    <source>
        <dbReference type="SAM" id="Phobius"/>
    </source>
</evidence>
<evidence type="ECO:0000313" key="9">
    <source>
        <dbReference type="EMBL" id="PIQ89228.1"/>
    </source>
</evidence>
<evidence type="ECO:0008006" key="11">
    <source>
        <dbReference type="Google" id="ProtNLM"/>
    </source>
</evidence>
<dbReference type="Proteomes" id="UP000229641">
    <property type="component" value="Unassembled WGS sequence"/>
</dbReference>
<dbReference type="EMBL" id="PCWA01000064">
    <property type="protein sequence ID" value="PIQ89228.1"/>
    <property type="molecule type" value="Genomic_DNA"/>
</dbReference>
<organism evidence="9 10">
    <name type="scientific">Candidatus Ghiorseimicrobium undicola</name>
    <dbReference type="NCBI Taxonomy" id="1974746"/>
    <lineage>
        <taxon>Bacteria</taxon>
        <taxon>Pseudomonadati</taxon>
        <taxon>Candidatus Omnitrophota</taxon>
        <taxon>Candidatus Ghiorseimicrobium</taxon>
    </lineage>
</organism>
<evidence type="ECO:0000256" key="1">
    <source>
        <dbReference type="ARBA" id="ARBA00004651"/>
    </source>
</evidence>
<comment type="subcellular location">
    <subcellularLocation>
        <location evidence="1">Cell membrane</location>
        <topology evidence="1">Multi-pass membrane protein</topology>
    </subcellularLocation>
</comment>